<protein>
    <submittedName>
        <fullName evidence="1">Pimeloyl-ACP methyl ester carboxylesterase</fullName>
    </submittedName>
</protein>
<dbReference type="Pfam" id="PF08538">
    <property type="entry name" value="DUF1749"/>
    <property type="match status" value="1"/>
</dbReference>
<dbReference type="Proteomes" id="UP000199199">
    <property type="component" value="Unassembled WGS sequence"/>
</dbReference>
<evidence type="ECO:0000313" key="1">
    <source>
        <dbReference type="EMBL" id="SFS93025.1"/>
    </source>
</evidence>
<evidence type="ECO:0000313" key="2">
    <source>
        <dbReference type="Proteomes" id="UP000199199"/>
    </source>
</evidence>
<dbReference type="EMBL" id="FOZS01000003">
    <property type="protein sequence ID" value="SFS93025.1"/>
    <property type="molecule type" value="Genomic_DNA"/>
</dbReference>
<proteinExistence type="predicted"/>
<organism evidence="1 2">
    <name type="scientific">Halostagnicola kamekurae</name>
    <dbReference type="NCBI Taxonomy" id="619731"/>
    <lineage>
        <taxon>Archaea</taxon>
        <taxon>Methanobacteriati</taxon>
        <taxon>Methanobacteriota</taxon>
        <taxon>Stenosarchaea group</taxon>
        <taxon>Halobacteria</taxon>
        <taxon>Halobacteriales</taxon>
        <taxon>Natrialbaceae</taxon>
        <taxon>Halostagnicola</taxon>
    </lineage>
</organism>
<dbReference type="RefSeq" id="WP_245779498.1">
    <property type="nucleotide sequence ID" value="NZ_FOZS01000003.1"/>
</dbReference>
<reference evidence="2" key="1">
    <citation type="submission" date="2016-10" db="EMBL/GenBank/DDBJ databases">
        <authorList>
            <person name="Varghese N."/>
            <person name="Submissions S."/>
        </authorList>
    </citation>
    <scope>NUCLEOTIDE SEQUENCE [LARGE SCALE GENOMIC DNA]</scope>
    <source>
        <strain evidence="2">DSM 22427</strain>
    </source>
</reference>
<keyword evidence="2" id="KW-1185">Reference proteome</keyword>
<accession>A0A1I6TV24</accession>
<sequence>MPVMQPTPDDITLRGINYESDDGTAFDGFELTSDVSTFDGRNVGVLFLHGLRGFALGAGISPVAHPLARAGARCLTINKRNSGKGYVTSEFDEIDNDIRGGVEWLAERGCDDVVLWGRSLGATEAAYYQGLRNDDDVDGLVLAAPFADIRERSTRGYFEAVSDDPDEAYESFVDEARELVDAGRENEIVALPRPVGDEIEYIPMTAAAFLSYRSPESACATIDWVPEIDVPSLLLPHASDRNVTPAEATEIADAYPDSTSVTVHPVEADHFFTGAESQVAGVTADFLRSL</sequence>
<dbReference type="InterPro" id="IPR029058">
    <property type="entry name" value="AB_hydrolase_fold"/>
</dbReference>
<dbReference type="AlphaFoldDB" id="A0A1I6TV24"/>
<dbReference type="InterPro" id="IPR013744">
    <property type="entry name" value="SidJ"/>
</dbReference>
<name>A0A1I6TV24_9EURY</name>
<gene>
    <name evidence="1" type="ORF">SAMN04488556_3462</name>
</gene>
<dbReference type="SUPFAM" id="SSF53474">
    <property type="entry name" value="alpha/beta-Hydrolases"/>
    <property type="match status" value="1"/>
</dbReference>
<dbReference type="Gene3D" id="3.40.50.1820">
    <property type="entry name" value="alpha/beta hydrolase"/>
    <property type="match status" value="1"/>
</dbReference>